<keyword evidence="5 8" id="KW-0812">Transmembrane</keyword>
<protein>
    <recommendedName>
        <fullName evidence="11">TIGR01620 family protein</fullName>
    </recommendedName>
</protein>
<dbReference type="InterPro" id="IPR006507">
    <property type="entry name" value="UPF0283"/>
</dbReference>
<keyword evidence="3" id="KW-1003">Cell membrane</keyword>
<evidence type="ECO:0000256" key="3">
    <source>
        <dbReference type="ARBA" id="ARBA00022475"/>
    </source>
</evidence>
<keyword evidence="7 8" id="KW-0472">Membrane</keyword>
<accession>A0A099L390</accession>
<gene>
    <name evidence="9" type="ORF">GAB14E_0285</name>
</gene>
<feature type="transmembrane region" description="Helical" evidence="8">
    <location>
        <begin position="119"/>
        <end position="142"/>
    </location>
</feature>
<dbReference type="Pfam" id="PF05128">
    <property type="entry name" value="DUF697"/>
    <property type="match status" value="1"/>
</dbReference>
<proteinExistence type="inferred from homology"/>
<dbReference type="RefSeq" id="WP_033081281.1">
    <property type="nucleotide sequence ID" value="NZ_JQEC01000011.1"/>
</dbReference>
<evidence type="ECO:0000256" key="8">
    <source>
        <dbReference type="SAM" id="Phobius"/>
    </source>
</evidence>
<dbReference type="PANTHER" id="PTHR39342">
    <property type="entry name" value="UPF0283 MEMBRANE PROTEIN YCJF"/>
    <property type="match status" value="1"/>
</dbReference>
<feature type="transmembrane region" description="Helical" evidence="8">
    <location>
        <begin position="240"/>
        <end position="258"/>
    </location>
</feature>
<comment type="subcellular location">
    <subcellularLocation>
        <location evidence="1">Cell inner membrane</location>
        <topology evidence="1">Multi-pass membrane protein</topology>
    </subcellularLocation>
</comment>
<keyword evidence="4" id="KW-0997">Cell inner membrane</keyword>
<feature type="transmembrane region" description="Helical" evidence="8">
    <location>
        <begin position="85"/>
        <end position="107"/>
    </location>
</feature>
<evidence type="ECO:0000313" key="10">
    <source>
        <dbReference type="Proteomes" id="UP000029868"/>
    </source>
</evidence>
<evidence type="ECO:0000256" key="1">
    <source>
        <dbReference type="ARBA" id="ARBA00004429"/>
    </source>
</evidence>
<evidence type="ECO:0000256" key="6">
    <source>
        <dbReference type="ARBA" id="ARBA00022989"/>
    </source>
</evidence>
<dbReference type="AlphaFoldDB" id="A0A099L390"/>
<comment type="caution">
    <text evidence="9">The sequence shown here is derived from an EMBL/GenBank/DDBJ whole genome shotgun (WGS) entry which is preliminary data.</text>
</comment>
<keyword evidence="6 8" id="KW-1133">Transmembrane helix</keyword>
<dbReference type="Proteomes" id="UP000029868">
    <property type="component" value="Unassembled WGS sequence"/>
</dbReference>
<dbReference type="PANTHER" id="PTHR39342:SF1">
    <property type="entry name" value="UPF0283 MEMBRANE PROTEIN YCJF"/>
    <property type="match status" value="1"/>
</dbReference>
<sequence length="374" mass="42116">MTNNEDKKNIASENLQQQILFSEHDSLVEQSDNHFKVSSNNVSEQLVFTNEEYLPLAVDEVREIELDSEKLQQDSTRIQGTKYSWLWRIITVLFITLLTIEAFDFFVSGFEQAPIITSLYALLLGSLMLVTGNALWHEFIGLKQFKSRQKMKQQAKELLLIDAEQLTESSNQRGKDFCDHISENLPCDLVFDCPTEQQVWHDAYAGEHSSSELVLLYSRLVLTKVDEKALNEVAKFSTEAVVLVALSPVALIDMLIMLSRNLRMINKIAGLYGLKLGYWSRITLIKQIFVNMAYAGASELVADLGSDMLGAELMGKLSARFAQGVGAGMLTARLGAKTMELCRPIPFEQKPKLTHVRKKIAQQIKSLISPGKHK</sequence>
<dbReference type="PATRIC" id="fig|28229.3.peg.1224"/>
<dbReference type="NCBIfam" id="TIGR01620">
    <property type="entry name" value="hyp_HI0043"/>
    <property type="match status" value="1"/>
</dbReference>
<dbReference type="InterPro" id="IPR021147">
    <property type="entry name" value="DUF697"/>
</dbReference>
<evidence type="ECO:0000256" key="5">
    <source>
        <dbReference type="ARBA" id="ARBA00022692"/>
    </source>
</evidence>
<dbReference type="OrthoDB" id="958025at2"/>
<evidence type="ECO:0000256" key="4">
    <source>
        <dbReference type="ARBA" id="ARBA00022519"/>
    </source>
</evidence>
<reference evidence="9 10" key="1">
    <citation type="submission" date="2014-08" db="EMBL/GenBank/DDBJ databases">
        <title>Genomic and Phenotypic Diversity of Colwellia psychrerythraea strains from Disparate Marine Basins.</title>
        <authorList>
            <person name="Techtmann S.M."/>
            <person name="Stelling S.C."/>
            <person name="Utturkar S.M."/>
            <person name="Alshibli N."/>
            <person name="Harris A."/>
            <person name="Brown S.D."/>
            <person name="Hazen T.C."/>
        </authorList>
    </citation>
    <scope>NUCLEOTIDE SEQUENCE [LARGE SCALE GENOMIC DNA]</scope>
    <source>
        <strain evidence="9 10">GAB14E</strain>
    </source>
</reference>
<organism evidence="9 10">
    <name type="scientific">Colwellia psychrerythraea</name>
    <name type="common">Vibrio psychroerythus</name>
    <dbReference type="NCBI Taxonomy" id="28229"/>
    <lineage>
        <taxon>Bacteria</taxon>
        <taxon>Pseudomonadati</taxon>
        <taxon>Pseudomonadota</taxon>
        <taxon>Gammaproteobacteria</taxon>
        <taxon>Alteromonadales</taxon>
        <taxon>Colwelliaceae</taxon>
        <taxon>Colwellia</taxon>
    </lineage>
</organism>
<dbReference type="EMBL" id="JQEC01000011">
    <property type="protein sequence ID" value="KGJ96338.1"/>
    <property type="molecule type" value="Genomic_DNA"/>
</dbReference>
<name>A0A099L390_COLPS</name>
<evidence type="ECO:0000256" key="7">
    <source>
        <dbReference type="ARBA" id="ARBA00023136"/>
    </source>
</evidence>
<evidence type="ECO:0008006" key="11">
    <source>
        <dbReference type="Google" id="ProtNLM"/>
    </source>
</evidence>
<comment type="similarity">
    <text evidence="2">Belongs to the UPF0283 family.</text>
</comment>
<evidence type="ECO:0000313" key="9">
    <source>
        <dbReference type="EMBL" id="KGJ96338.1"/>
    </source>
</evidence>
<dbReference type="GO" id="GO:0005886">
    <property type="term" value="C:plasma membrane"/>
    <property type="evidence" value="ECO:0007669"/>
    <property type="project" value="UniProtKB-SubCell"/>
</dbReference>
<evidence type="ECO:0000256" key="2">
    <source>
        <dbReference type="ARBA" id="ARBA00008255"/>
    </source>
</evidence>